<keyword evidence="10" id="KW-1185">Reference proteome</keyword>
<dbReference type="InterPro" id="IPR058624">
    <property type="entry name" value="MdtA-like_HH"/>
</dbReference>
<dbReference type="Gene3D" id="2.40.30.170">
    <property type="match status" value="1"/>
</dbReference>
<dbReference type="Proteomes" id="UP000001353">
    <property type="component" value="Chromosome"/>
</dbReference>
<dbReference type="Gene3D" id="2.40.50.100">
    <property type="match status" value="1"/>
</dbReference>
<evidence type="ECO:0000256" key="1">
    <source>
        <dbReference type="ARBA" id="ARBA00004196"/>
    </source>
</evidence>
<dbReference type="PANTHER" id="PTHR30158:SF3">
    <property type="entry name" value="MULTIDRUG EFFLUX PUMP SUBUNIT ACRA-RELATED"/>
    <property type="match status" value="1"/>
</dbReference>
<dbReference type="InterPro" id="IPR058625">
    <property type="entry name" value="MdtA-like_BSH"/>
</dbReference>
<dbReference type="AlphaFoldDB" id="F7ZKZ3"/>
<dbReference type="GO" id="GO:0022857">
    <property type="term" value="F:transmembrane transporter activity"/>
    <property type="evidence" value="ECO:0007669"/>
    <property type="project" value="InterPro"/>
</dbReference>
<feature type="domain" description="Multidrug resistance protein MdtA-like beta-barrel" evidence="7">
    <location>
        <begin position="214"/>
        <end position="303"/>
    </location>
</feature>
<dbReference type="Pfam" id="PF25876">
    <property type="entry name" value="HH_MFP_RND"/>
    <property type="match status" value="1"/>
</dbReference>
<dbReference type="FunFam" id="2.40.420.20:FF:000001">
    <property type="entry name" value="Efflux RND transporter periplasmic adaptor subunit"/>
    <property type="match status" value="1"/>
</dbReference>
<evidence type="ECO:0000259" key="6">
    <source>
        <dbReference type="Pfam" id="PF25917"/>
    </source>
</evidence>
<feature type="chain" id="PRO_5003373463" evidence="4">
    <location>
        <begin position="32"/>
        <end position="388"/>
    </location>
</feature>
<dbReference type="Gene3D" id="2.40.420.20">
    <property type="match status" value="1"/>
</dbReference>
<dbReference type="eggNOG" id="COG0845">
    <property type="taxonomic scope" value="Bacteria"/>
</dbReference>
<sequence length="388" mass="41533">MTHQTSFSRAARASVYLAVCIALTIGYSTKAAQSQDGTNPAPKVVIAAAYSEELTREATFVGRGEASAKTDLIARVTGIITEMVVEDGASVNEGDVIFRIEPDTYQAELQAQQAAVQRADANVKLAEIELVRKTELLRREAIAESELDIAQANAAVAEADLLAAQAALREAELNLERTNITAPFDGRIGRSTISLGALVGPSTGPLATLVQETPIYVTFSLSEPQLLGVLERLETGMDELISNGASPNVFVRLPDGTLLEEPGKVVFLDNRINPATGTISLRAEFENTRRMILDGGFISVVIEALEPTLSVLIPQNAVQRDQRGDFVLVVTDQQLVEQRYVVLGPQAETAVVVSEGLREGESVIVEGLQRVRPGVEVNAVLTGTSDVN</sequence>
<evidence type="ECO:0000256" key="2">
    <source>
        <dbReference type="ARBA" id="ARBA00009477"/>
    </source>
</evidence>
<evidence type="ECO:0000256" key="4">
    <source>
        <dbReference type="SAM" id="SignalP"/>
    </source>
</evidence>
<dbReference type="NCBIfam" id="TIGR01730">
    <property type="entry name" value="RND_mfp"/>
    <property type="match status" value="1"/>
</dbReference>
<dbReference type="HOGENOM" id="CLU_018816_2_1_5"/>
<evidence type="ECO:0000313" key="9">
    <source>
        <dbReference type="EMBL" id="AEI94004.1"/>
    </source>
</evidence>
<dbReference type="PANTHER" id="PTHR30158">
    <property type="entry name" value="ACRA/E-RELATED COMPONENT OF DRUG EFFLUX TRANSPORTER"/>
    <property type="match status" value="1"/>
</dbReference>
<proteinExistence type="inferred from homology"/>
<evidence type="ECO:0000259" key="8">
    <source>
        <dbReference type="Pfam" id="PF25967"/>
    </source>
</evidence>
<evidence type="ECO:0000256" key="3">
    <source>
        <dbReference type="SAM" id="Coils"/>
    </source>
</evidence>
<protein>
    <submittedName>
        <fullName evidence="9">RND efflux transporter, membrane fusion protein</fullName>
    </submittedName>
</protein>
<feature type="domain" description="Multidrug resistance protein MdtA-like barrel-sandwich hybrid" evidence="6">
    <location>
        <begin position="71"/>
        <end position="200"/>
    </location>
</feature>
<feature type="domain" description="Multidrug resistance protein MdtA-like C-terminal permuted SH3" evidence="8">
    <location>
        <begin position="311"/>
        <end position="370"/>
    </location>
</feature>
<dbReference type="Pfam" id="PF25944">
    <property type="entry name" value="Beta-barrel_RND"/>
    <property type="match status" value="1"/>
</dbReference>
<dbReference type="InterPro" id="IPR006143">
    <property type="entry name" value="RND_pump_MFP"/>
</dbReference>
<dbReference type="STRING" id="391595.RLO149_c020210"/>
<keyword evidence="3" id="KW-0175">Coiled coil</keyword>
<dbReference type="GO" id="GO:0005886">
    <property type="term" value="C:plasma membrane"/>
    <property type="evidence" value="ECO:0007669"/>
    <property type="project" value="TreeGrafter"/>
</dbReference>
<dbReference type="GO" id="GO:0030313">
    <property type="term" value="C:cell envelope"/>
    <property type="evidence" value="ECO:0007669"/>
    <property type="project" value="UniProtKB-SubCell"/>
</dbReference>
<accession>F7ZKZ3</accession>
<dbReference type="EMBL" id="CP002623">
    <property type="protein sequence ID" value="AEI94004.1"/>
    <property type="molecule type" value="Genomic_DNA"/>
</dbReference>
<feature type="signal peptide" evidence="4">
    <location>
        <begin position="1"/>
        <end position="31"/>
    </location>
</feature>
<evidence type="ECO:0000313" key="10">
    <source>
        <dbReference type="Proteomes" id="UP000001353"/>
    </source>
</evidence>
<feature type="coiled-coil region" evidence="3">
    <location>
        <begin position="154"/>
        <end position="181"/>
    </location>
</feature>
<organism evidence="9 10">
    <name type="scientific">Roseobacter litoralis (strain ATCC 49566 / DSM 6996 / JCM 21268 / NBRC 15278 / OCh 149)</name>
    <dbReference type="NCBI Taxonomy" id="391595"/>
    <lineage>
        <taxon>Bacteria</taxon>
        <taxon>Pseudomonadati</taxon>
        <taxon>Pseudomonadota</taxon>
        <taxon>Alphaproteobacteria</taxon>
        <taxon>Rhodobacterales</taxon>
        <taxon>Roseobacteraceae</taxon>
        <taxon>Roseobacter</taxon>
    </lineage>
</organism>
<dbReference type="InterPro" id="IPR058627">
    <property type="entry name" value="MdtA-like_C"/>
</dbReference>
<evidence type="ECO:0000259" key="7">
    <source>
        <dbReference type="Pfam" id="PF25944"/>
    </source>
</evidence>
<keyword evidence="4" id="KW-0732">Signal</keyword>
<dbReference type="Pfam" id="PF25967">
    <property type="entry name" value="RND-MFP_C"/>
    <property type="match status" value="1"/>
</dbReference>
<reference evidence="9 10" key="1">
    <citation type="journal article" date="2011" name="BMC Genomics">
        <title>Comparative genome analysis and genome-guided physiological analysis of Roseobacter litoralis.</title>
        <authorList>
            <person name="Kalhoefer D."/>
            <person name="Thole S."/>
            <person name="Voget S."/>
            <person name="Lehmann R."/>
            <person name="Liesegang H."/>
            <person name="Wollher A."/>
            <person name="Daniel R."/>
            <person name="Simon M."/>
            <person name="Brinkhoff T."/>
        </authorList>
    </citation>
    <scope>NUCLEOTIDE SEQUENCE [LARGE SCALE GENOMIC DNA]</scope>
    <source>
        <strain evidence="10">ATCC 49566 / DSM 6996 / JCM 21268 / NBRC 15278 / OCh 149</strain>
    </source>
</reference>
<dbReference type="RefSeq" id="WP_013961931.1">
    <property type="nucleotide sequence ID" value="NC_015730.1"/>
</dbReference>
<dbReference type="GO" id="GO:0046677">
    <property type="term" value="P:response to antibiotic"/>
    <property type="evidence" value="ECO:0007669"/>
    <property type="project" value="TreeGrafter"/>
</dbReference>
<comment type="subcellular location">
    <subcellularLocation>
        <location evidence="1">Cell envelope</location>
    </subcellularLocation>
</comment>
<name>F7ZKZ3_ROSLO</name>
<gene>
    <name evidence="9" type="ordered locus">RLO149_c020210</name>
</gene>
<evidence type="ECO:0000259" key="5">
    <source>
        <dbReference type="Pfam" id="PF25876"/>
    </source>
</evidence>
<dbReference type="Pfam" id="PF25917">
    <property type="entry name" value="BSH_RND"/>
    <property type="match status" value="1"/>
</dbReference>
<dbReference type="KEGG" id="rli:RLO149_c020210"/>
<comment type="similarity">
    <text evidence="2">Belongs to the membrane fusion protein (MFP) (TC 8.A.1) family.</text>
</comment>
<dbReference type="SUPFAM" id="SSF111369">
    <property type="entry name" value="HlyD-like secretion proteins"/>
    <property type="match status" value="1"/>
</dbReference>
<feature type="domain" description="Multidrug resistance protein MdtA-like alpha-helical hairpin" evidence="5">
    <location>
        <begin position="109"/>
        <end position="177"/>
    </location>
</feature>
<dbReference type="InterPro" id="IPR058626">
    <property type="entry name" value="MdtA-like_b-barrel"/>
</dbReference>
<dbReference type="Gene3D" id="1.10.287.470">
    <property type="entry name" value="Helix hairpin bin"/>
    <property type="match status" value="1"/>
</dbReference>
<dbReference type="OrthoDB" id="9816569at2"/>